<dbReference type="RefSeq" id="WP_170271326.1">
    <property type="nucleotide sequence ID" value="NZ_JABEQB010000031.1"/>
</dbReference>
<gene>
    <name evidence="4" type="ORF">HKI81_09960</name>
</gene>
<dbReference type="InterPro" id="IPR000424">
    <property type="entry name" value="Primosome_PriB/ssb"/>
</dbReference>
<proteinExistence type="inferred from homology"/>
<accession>A0A7Y2L820</accession>
<evidence type="ECO:0000313" key="5">
    <source>
        <dbReference type="Proteomes" id="UP000529861"/>
    </source>
</evidence>
<dbReference type="PANTHER" id="PTHR10302">
    <property type="entry name" value="SINGLE-STRANDED DNA-BINDING PROTEIN"/>
    <property type="match status" value="1"/>
</dbReference>
<reference evidence="4 5" key="1">
    <citation type="submission" date="2020-04" db="EMBL/GenBank/DDBJ databases">
        <title>Draft genome sequence of Caldanaerobacter sunterraneus. strain 1523vc isolated from Griffin hot spring, Kamchatka, Russia.</title>
        <authorList>
            <person name="Toshchakov S.V."/>
            <person name="Podosokorskaya O.A."/>
            <person name="Kublanov I.V."/>
            <person name="Korzhenkov A."/>
            <person name="Patrushev M.V."/>
        </authorList>
    </citation>
    <scope>NUCLEOTIDE SEQUENCE [LARGE SCALE GENOMIC DNA]</scope>
    <source>
        <strain evidence="4 5">1523vc</strain>
    </source>
</reference>
<comment type="caution">
    <text evidence="2">Lacks conserved residue(s) required for the propagation of feature annotation.</text>
</comment>
<dbReference type="AlphaFoldDB" id="A0A7Y2L820"/>
<dbReference type="PROSITE" id="PS50935">
    <property type="entry name" value="SSB"/>
    <property type="match status" value="1"/>
</dbReference>
<dbReference type="EMBL" id="JABEQB010000031">
    <property type="protein sequence ID" value="NNG67533.1"/>
    <property type="molecule type" value="Genomic_DNA"/>
</dbReference>
<comment type="caution">
    <text evidence="4">The sequence shown here is derived from an EMBL/GenBank/DDBJ whole genome shotgun (WGS) entry which is preliminary data.</text>
</comment>
<dbReference type="CDD" id="cd04496">
    <property type="entry name" value="SSB_OBF"/>
    <property type="match status" value="1"/>
</dbReference>
<dbReference type="NCBIfam" id="TIGR00621">
    <property type="entry name" value="ssb"/>
    <property type="match status" value="1"/>
</dbReference>
<name>A0A7Y2L820_9THEO</name>
<evidence type="ECO:0000256" key="2">
    <source>
        <dbReference type="HAMAP-Rule" id="MF_00984"/>
    </source>
</evidence>
<dbReference type="GO" id="GO:0003697">
    <property type="term" value="F:single-stranded DNA binding"/>
    <property type="evidence" value="ECO:0007669"/>
    <property type="project" value="UniProtKB-UniRule"/>
</dbReference>
<protein>
    <recommendedName>
        <fullName evidence="2 3">Single-stranded DNA-binding protein</fullName>
        <shortName evidence="2">SSB</shortName>
    </recommendedName>
</protein>
<sequence>MNKVILIGRLTKDPDLRYTTSQIPVCSFKLAVSRNYKDSEGNKITDFFPIVAWRKIGEAISKYCRKGSLIAVIGELQTRTWDDERGEKHYITEIIVQEALFLDNWGKNEVKNEVMDEVENENLNDEDLETFIDGLFDEVEKQEELESFTEIDDEDFPF</sequence>
<dbReference type="InterPro" id="IPR012340">
    <property type="entry name" value="NA-bd_OB-fold"/>
</dbReference>
<dbReference type="PANTHER" id="PTHR10302:SF27">
    <property type="entry name" value="SINGLE-STRANDED DNA-BINDING PROTEIN"/>
    <property type="match status" value="1"/>
</dbReference>
<dbReference type="GO" id="GO:0006260">
    <property type="term" value="P:DNA replication"/>
    <property type="evidence" value="ECO:0007669"/>
    <property type="project" value="InterPro"/>
</dbReference>
<evidence type="ECO:0000313" key="4">
    <source>
        <dbReference type="EMBL" id="NNG67533.1"/>
    </source>
</evidence>
<dbReference type="Pfam" id="PF00436">
    <property type="entry name" value="SSB"/>
    <property type="match status" value="1"/>
</dbReference>
<organism evidence="4 5">
    <name type="scientific">Caldanaerobacter subterraneus</name>
    <dbReference type="NCBI Taxonomy" id="911092"/>
    <lineage>
        <taxon>Bacteria</taxon>
        <taxon>Bacillati</taxon>
        <taxon>Bacillota</taxon>
        <taxon>Clostridia</taxon>
        <taxon>Thermoanaerobacterales</taxon>
        <taxon>Thermoanaerobacteraceae</taxon>
        <taxon>Caldanaerobacter</taxon>
    </lineage>
</organism>
<dbReference type="GO" id="GO:0009295">
    <property type="term" value="C:nucleoid"/>
    <property type="evidence" value="ECO:0007669"/>
    <property type="project" value="TreeGrafter"/>
</dbReference>
<dbReference type="Proteomes" id="UP000529861">
    <property type="component" value="Unassembled WGS sequence"/>
</dbReference>
<comment type="subunit">
    <text evidence="2">Homotetramer.</text>
</comment>
<dbReference type="Gene3D" id="2.40.50.140">
    <property type="entry name" value="Nucleic acid-binding proteins"/>
    <property type="match status" value="1"/>
</dbReference>
<evidence type="ECO:0000256" key="3">
    <source>
        <dbReference type="RuleBase" id="RU000524"/>
    </source>
</evidence>
<dbReference type="HAMAP" id="MF_00984">
    <property type="entry name" value="SSB"/>
    <property type="match status" value="1"/>
</dbReference>
<evidence type="ECO:0000256" key="1">
    <source>
        <dbReference type="ARBA" id="ARBA00023125"/>
    </source>
</evidence>
<dbReference type="InterPro" id="IPR011344">
    <property type="entry name" value="ssDNA-bd"/>
</dbReference>
<dbReference type="SUPFAM" id="SSF50249">
    <property type="entry name" value="Nucleic acid-binding proteins"/>
    <property type="match status" value="1"/>
</dbReference>
<keyword evidence="1 2" id="KW-0238">DNA-binding</keyword>